<dbReference type="Pfam" id="PF05958">
    <property type="entry name" value="tRNA_U5-meth_tr"/>
    <property type="match status" value="1"/>
</dbReference>
<name>A0A0W8I6A7_9MICO</name>
<feature type="domain" description="TRAM" evidence="6">
    <location>
        <begin position="1"/>
        <end position="62"/>
    </location>
</feature>
<dbReference type="Gene3D" id="3.40.50.150">
    <property type="entry name" value="Vaccinia Virus protein VP39"/>
    <property type="match status" value="1"/>
</dbReference>
<feature type="compositionally biased region" description="Basic residues" evidence="5">
    <location>
        <begin position="240"/>
        <end position="251"/>
    </location>
</feature>
<feature type="region of interest" description="Disordered" evidence="5">
    <location>
        <begin position="230"/>
        <end position="262"/>
    </location>
</feature>
<evidence type="ECO:0000313" key="7">
    <source>
        <dbReference type="EMBL" id="KUG53767.1"/>
    </source>
</evidence>
<comment type="caution">
    <text evidence="7">The sequence shown here is derived from an EMBL/GenBank/DDBJ whole genome shotgun (WGS) entry which is preliminary data.</text>
</comment>
<gene>
    <name evidence="7" type="ORF">AVL62_00505</name>
</gene>
<dbReference type="PANTHER" id="PTHR11061:SF30">
    <property type="entry name" value="TRNA (URACIL(54)-C(5))-METHYLTRANSFERASE"/>
    <property type="match status" value="1"/>
</dbReference>
<dbReference type="Gene3D" id="2.40.50.1070">
    <property type="match status" value="1"/>
</dbReference>
<dbReference type="PANTHER" id="PTHR11061">
    <property type="entry name" value="RNA M5U METHYLTRANSFERASE"/>
    <property type="match status" value="1"/>
</dbReference>
<dbReference type="GO" id="GO:0070475">
    <property type="term" value="P:rRNA base methylation"/>
    <property type="evidence" value="ECO:0007669"/>
    <property type="project" value="TreeGrafter"/>
</dbReference>
<keyword evidence="1 4" id="KW-0489">Methyltransferase</keyword>
<evidence type="ECO:0000256" key="3">
    <source>
        <dbReference type="ARBA" id="ARBA00022691"/>
    </source>
</evidence>
<dbReference type="InterPro" id="IPR002792">
    <property type="entry name" value="TRAM_dom"/>
</dbReference>
<feature type="binding site" evidence="4">
    <location>
        <position position="381"/>
    </location>
    <ligand>
        <name>S-adenosyl-L-methionine</name>
        <dbReference type="ChEBI" id="CHEBI:59789"/>
    </ligand>
</feature>
<organism evidence="7 8">
    <name type="scientific">Serinicoccus chungangensis</name>
    <dbReference type="NCBI Taxonomy" id="767452"/>
    <lineage>
        <taxon>Bacteria</taxon>
        <taxon>Bacillati</taxon>
        <taxon>Actinomycetota</taxon>
        <taxon>Actinomycetes</taxon>
        <taxon>Micrococcales</taxon>
        <taxon>Ornithinimicrobiaceae</taxon>
        <taxon>Serinicoccus</taxon>
    </lineage>
</organism>
<dbReference type="PROSITE" id="PS50926">
    <property type="entry name" value="TRAM"/>
    <property type="match status" value="1"/>
</dbReference>
<dbReference type="InterPro" id="IPR030391">
    <property type="entry name" value="MeTrfase_TrmA_CS"/>
</dbReference>
<evidence type="ECO:0000256" key="5">
    <source>
        <dbReference type="SAM" id="MobiDB-lite"/>
    </source>
</evidence>
<evidence type="ECO:0000256" key="2">
    <source>
        <dbReference type="ARBA" id="ARBA00022679"/>
    </source>
</evidence>
<accession>A0A0W8I6A7</accession>
<keyword evidence="3 4" id="KW-0949">S-adenosyl-L-methionine</keyword>
<dbReference type="EMBL" id="LQBL01000028">
    <property type="protein sequence ID" value="KUG53767.1"/>
    <property type="molecule type" value="Genomic_DNA"/>
</dbReference>
<dbReference type="STRING" id="767452.AVL62_00505"/>
<evidence type="ECO:0000313" key="8">
    <source>
        <dbReference type="Proteomes" id="UP000054837"/>
    </source>
</evidence>
<dbReference type="PROSITE" id="PS01231">
    <property type="entry name" value="TRMA_2"/>
    <property type="match status" value="1"/>
</dbReference>
<dbReference type="Pfam" id="PF01938">
    <property type="entry name" value="TRAM"/>
    <property type="match status" value="1"/>
</dbReference>
<keyword evidence="8" id="KW-1185">Reference proteome</keyword>
<dbReference type="InterPro" id="IPR012340">
    <property type="entry name" value="NA-bd_OB-fold"/>
</dbReference>
<dbReference type="AlphaFoldDB" id="A0A0W8I6A7"/>
<sequence>MGDLLDLRVGPVAHGGHCVARVGDTPHGQVVFVRHALPGERVSAVVTGSGGGGRFLRADAVEVHEASPDRVPPPCPFAGPGRCGGCDWQHADLAAQRRLKAEVVREQLVRVGGCTEQELARATGPAGLVCEALPGDQEGLRWRTRVEVALTPRHDGDGVAAGLRAHRSHRVVPVDDCLIAAPGVVGTGVFSDPQALVDAARVPVRQGRPAPRVSALDAVAPGAGDPVVVPLVLPGDPPRRRGRRPASRRGSRQAPEPLGPVPEVVETVRGHDFRLSARGFWQVHPGAAAEFTAQVLDWLDPQPGERALDLYAGVGLFAVPLAEAVGDSGEVLAVEADVAAADAAGRHLDPYPWAQAHAGATEEALAGLVTSGGSADVVVLDPPRSGAGADVVRALAALRPRAVVYVACDPAALARDLATAREAGLELAALRVLDAFPMTHHVESLALLRPAPTTT</sequence>
<keyword evidence="2 4" id="KW-0808">Transferase</keyword>
<dbReference type="InterPro" id="IPR010280">
    <property type="entry name" value="U5_MeTrfase_fam"/>
</dbReference>
<proteinExistence type="inferred from homology"/>
<dbReference type="SUPFAM" id="SSF53335">
    <property type="entry name" value="S-adenosyl-L-methionine-dependent methyltransferases"/>
    <property type="match status" value="1"/>
</dbReference>
<dbReference type="Gene3D" id="2.40.50.140">
    <property type="entry name" value="Nucleic acid-binding proteins"/>
    <property type="match status" value="1"/>
</dbReference>
<feature type="binding site" evidence="4">
    <location>
        <position position="335"/>
    </location>
    <ligand>
        <name>S-adenosyl-L-methionine</name>
        <dbReference type="ChEBI" id="CHEBI:59789"/>
    </ligand>
</feature>
<evidence type="ECO:0000256" key="4">
    <source>
        <dbReference type="PROSITE-ProRule" id="PRU01024"/>
    </source>
</evidence>
<dbReference type="OrthoDB" id="9804590at2"/>
<protein>
    <recommendedName>
        <fullName evidence="6">TRAM domain-containing protein</fullName>
    </recommendedName>
</protein>
<comment type="similarity">
    <text evidence="4">Belongs to the class I-like SAM-binding methyltransferase superfamily. RNA M5U methyltransferase family.</text>
</comment>
<evidence type="ECO:0000256" key="1">
    <source>
        <dbReference type="ARBA" id="ARBA00022603"/>
    </source>
</evidence>
<dbReference type="InterPro" id="IPR029063">
    <property type="entry name" value="SAM-dependent_MTases_sf"/>
</dbReference>
<dbReference type="PROSITE" id="PS51687">
    <property type="entry name" value="SAM_MT_RNA_M5U"/>
    <property type="match status" value="1"/>
</dbReference>
<evidence type="ECO:0000259" key="6">
    <source>
        <dbReference type="PROSITE" id="PS50926"/>
    </source>
</evidence>
<feature type="binding site" evidence="4">
    <location>
        <position position="282"/>
    </location>
    <ligand>
        <name>S-adenosyl-L-methionine</name>
        <dbReference type="ChEBI" id="CHEBI:59789"/>
    </ligand>
</feature>
<dbReference type="GO" id="GO:0070041">
    <property type="term" value="F:rRNA (uridine-C5-)-methyltransferase activity"/>
    <property type="evidence" value="ECO:0007669"/>
    <property type="project" value="TreeGrafter"/>
</dbReference>
<reference evidence="7 8" key="1">
    <citation type="submission" date="2015-12" db="EMBL/GenBank/DDBJ databases">
        <title>Serinicoccus chungangenesis strain CD08_5 genome sequencing and assembly.</title>
        <authorList>
            <person name="Chander A.M."/>
            <person name="Kaur G."/>
            <person name="Nair G.R."/>
            <person name="Dhawan D.K."/>
            <person name="Kochhar R.K."/>
            <person name="Mayilraj S."/>
            <person name="Bhadada S.K."/>
        </authorList>
    </citation>
    <scope>NUCLEOTIDE SEQUENCE [LARGE SCALE GENOMIC DNA]</scope>
    <source>
        <strain evidence="7 8">CD08_5</strain>
    </source>
</reference>
<dbReference type="SUPFAM" id="SSF50249">
    <property type="entry name" value="Nucleic acid-binding proteins"/>
    <property type="match status" value="1"/>
</dbReference>
<feature type="active site" description="Nucleophile" evidence="4">
    <location>
        <position position="408"/>
    </location>
</feature>
<feature type="binding site" evidence="4">
    <location>
        <position position="311"/>
    </location>
    <ligand>
        <name>S-adenosyl-L-methionine</name>
        <dbReference type="ChEBI" id="CHEBI:59789"/>
    </ligand>
</feature>
<feature type="compositionally biased region" description="Low complexity" evidence="5">
    <location>
        <begin position="252"/>
        <end position="262"/>
    </location>
</feature>
<dbReference type="Proteomes" id="UP000054837">
    <property type="component" value="Unassembled WGS sequence"/>
</dbReference>